<evidence type="ECO:0000313" key="5">
    <source>
        <dbReference type="RefSeq" id="XP_019095849.1"/>
    </source>
</evidence>
<evidence type="ECO:0000256" key="2">
    <source>
        <dbReference type="SAM" id="MobiDB-lite"/>
    </source>
</evidence>
<feature type="compositionally biased region" description="Low complexity" evidence="2">
    <location>
        <begin position="44"/>
        <end position="58"/>
    </location>
</feature>
<evidence type="ECO:0000313" key="4">
    <source>
        <dbReference type="Proteomes" id="UP000694864"/>
    </source>
</evidence>
<keyword evidence="1" id="KW-0479">Metal-binding</keyword>
<dbReference type="InterPro" id="IPR033276">
    <property type="entry name" value="BB"/>
</dbReference>
<evidence type="ECO:0000256" key="1">
    <source>
        <dbReference type="PROSITE-ProRule" id="PRU00175"/>
    </source>
</evidence>
<keyword evidence="1" id="KW-0862">Zinc</keyword>
<proteinExistence type="predicted"/>
<dbReference type="SMART" id="SM00184">
    <property type="entry name" value="RING"/>
    <property type="match status" value="1"/>
</dbReference>
<dbReference type="RefSeq" id="XP_019095849.1">
    <property type="nucleotide sequence ID" value="XM_019240304.1"/>
</dbReference>
<dbReference type="PROSITE" id="PS50089">
    <property type="entry name" value="ZF_RING_2"/>
    <property type="match status" value="1"/>
</dbReference>
<protein>
    <submittedName>
        <fullName evidence="5">E3 ubiquitin ligase BIG BROTHER-like</fullName>
    </submittedName>
</protein>
<dbReference type="Gene3D" id="3.30.40.10">
    <property type="entry name" value="Zinc/RING finger domain, C3HC4 (zinc finger)"/>
    <property type="match status" value="1"/>
</dbReference>
<reference evidence="4" key="1">
    <citation type="journal article" date="2014" name="Nat. Commun.">
        <title>The emerging biofuel crop Camelina sativa retains a highly undifferentiated hexaploid genome structure.</title>
        <authorList>
            <person name="Kagale S."/>
            <person name="Koh C."/>
            <person name="Nixon J."/>
            <person name="Bollina V."/>
            <person name="Clarke W.E."/>
            <person name="Tuteja R."/>
            <person name="Spillane C."/>
            <person name="Robinson S.J."/>
            <person name="Links M.G."/>
            <person name="Clarke C."/>
            <person name="Higgins E.E."/>
            <person name="Huebert T."/>
            <person name="Sharpe A.G."/>
            <person name="Parkin I.A."/>
        </authorList>
    </citation>
    <scope>NUCLEOTIDE SEQUENCE [LARGE SCALE GENOMIC DNA]</scope>
    <source>
        <strain evidence="4">cv. DH55</strain>
    </source>
</reference>
<accession>A0ABM1RA11</accession>
<dbReference type="GeneID" id="104761220"/>
<keyword evidence="1" id="KW-0863">Zinc-finger</keyword>
<gene>
    <name evidence="5" type="primary">LOC104761220</name>
</gene>
<dbReference type="PANTHER" id="PTHR46400">
    <property type="entry name" value="RING/U-BOX SUPERFAMILY PROTEIN"/>
    <property type="match status" value="1"/>
</dbReference>
<dbReference type="InterPro" id="IPR013083">
    <property type="entry name" value="Znf_RING/FYVE/PHD"/>
</dbReference>
<dbReference type="Proteomes" id="UP000694864">
    <property type="component" value="Chromosome 18"/>
</dbReference>
<reference evidence="5" key="2">
    <citation type="submission" date="2025-08" db="UniProtKB">
        <authorList>
            <consortium name="RefSeq"/>
        </authorList>
    </citation>
    <scope>IDENTIFICATION</scope>
    <source>
        <tissue evidence="5">Leaf</tissue>
    </source>
</reference>
<feature type="region of interest" description="Disordered" evidence="2">
    <location>
        <begin position="35"/>
        <end position="69"/>
    </location>
</feature>
<dbReference type="SUPFAM" id="SSF57850">
    <property type="entry name" value="RING/U-box"/>
    <property type="match status" value="1"/>
</dbReference>
<sequence length="162" mass="18036">MAKALQEQEYNANDVALTDDIDQLTYQFQDIGVNGSTSQHQQDHACSSSNASSHSIHALPSDGDIDTDSMSYEELNQLGESIGSVNKGLSERRIGQLLAPKISKSRMKTLVSEKTECPICFIGFKEKDTLSTLPCDHIYHKECITLWLQDNKSCCVCTREFN</sequence>
<evidence type="ECO:0000259" key="3">
    <source>
        <dbReference type="PROSITE" id="PS50089"/>
    </source>
</evidence>
<name>A0ABM1RA11_CAMSA</name>
<feature type="domain" description="RING-type" evidence="3">
    <location>
        <begin position="117"/>
        <end position="158"/>
    </location>
</feature>
<dbReference type="PANTHER" id="PTHR46400:SF5">
    <property type="entry name" value="RING-TYPE DOMAIN-CONTAINING PROTEIN"/>
    <property type="match status" value="1"/>
</dbReference>
<keyword evidence="4" id="KW-1185">Reference proteome</keyword>
<dbReference type="Pfam" id="PF13639">
    <property type="entry name" value="zf-RING_2"/>
    <property type="match status" value="1"/>
</dbReference>
<organism evidence="4 5">
    <name type="scientific">Camelina sativa</name>
    <name type="common">False flax</name>
    <name type="synonym">Myagrum sativum</name>
    <dbReference type="NCBI Taxonomy" id="90675"/>
    <lineage>
        <taxon>Eukaryota</taxon>
        <taxon>Viridiplantae</taxon>
        <taxon>Streptophyta</taxon>
        <taxon>Embryophyta</taxon>
        <taxon>Tracheophyta</taxon>
        <taxon>Spermatophyta</taxon>
        <taxon>Magnoliopsida</taxon>
        <taxon>eudicotyledons</taxon>
        <taxon>Gunneridae</taxon>
        <taxon>Pentapetalae</taxon>
        <taxon>rosids</taxon>
        <taxon>malvids</taxon>
        <taxon>Brassicales</taxon>
        <taxon>Brassicaceae</taxon>
        <taxon>Camelineae</taxon>
        <taxon>Camelina</taxon>
    </lineage>
</organism>
<dbReference type="InterPro" id="IPR001841">
    <property type="entry name" value="Znf_RING"/>
</dbReference>